<evidence type="ECO:0000313" key="11">
    <source>
        <dbReference type="EMBL" id="KAF2091090.1"/>
    </source>
</evidence>
<dbReference type="GO" id="GO:0051123">
    <property type="term" value="P:RNA polymerase II preinitiation complex assembly"/>
    <property type="evidence" value="ECO:0007669"/>
    <property type="project" value="UniProtKB-ARBA"/>
</dbReference>
<dbReference type="GO" id="GO:0005634">
    <property type="term" value="C:nucleus"/>
    <property type="evidence" value="ECO:0007669"/>
    <property type="project" value="TreeGrafter"/>
</dbReference>
<evidence type="ECO:0000313" key="12">
    <source>
        <dbReference type="Proteomes" id="UP000799776"/>
    </source>
</evidence>
<evidence type="ECO:0000256" key="9">
    <source>
        <dbReference type="PROSITE-ProRule" id="PRU00469"/>
    </source>
</evidence>
<keyword evidence="12" id="KW-1185">Reference proteome</keyword>
<name>A0A9P4LZH5_9PEZI</name>
<evidence type="ECO:0000256" key="2">
    <source>
        <dbReference type="ARBA" id="ARBA00013932"/>
    </source>
</evidence>
<dbReference type="InterPro" id="IPR036915">
    <property type="entry name" value="Cyclin-like_sf"/>
</dbReference>
<dbReference type="Pfam" id="PF00382">
    <property type="entry name" value="TFIIB"/>
    <property type="match status" value="2"/>
</dbReference>
<dbReference type="Gene3D" id="1.10.472.170">
    <property type="match status" value="1"/>
</dbReference>
<evidence type="ECO:0000256" key="4">
    <source>
        <dbReference type="ARBA" id="ARBA00023015"/>
    </source>
</evidence>
<dbReference type="SUPFAM" id="SSF47954">
    <property type="entry name" value="Cyclin-like"/>
    <property type="match status" value="2"/>
</dbReference>
<dbReference type="PROSITE" id="PS51134">
    <property type="entry name" value="ZF_TFIIB"/>
    <property type="match status" value="1"/>
</dbReference>
<dbReference type="AlphaFoldDB" id="A0A9P4LZH5"/>
<dbReference type="PROSITE" id="PS00782">
    <property type="entry name" value="TFIIB"/>
    <property type="match status" value="1"/>
</dbReference>
<proteinExistence type="inferred from homology"/>
<dbReference type="FunFam" id="1.10.472.170:FF:000001">
    <property type="entry name" value="Transcription initiation factor IIB"/>
    <property type="match status" value="1"/>
</dbReference>
<keyword evidence="9" id="KW-0863">Zinc-finger</keyword>
<dbReference type="PANTHER" id="PTHR11618:SF13">
    <property type="entry name" value="TRANSCRIPTION INITIATION FACTOR IIB"/>
    <property type="match status" value="1"/>
</dbReference>
<comment type="subunit">
    <text evidence="8">Associates with TFIID-IIA (DA complex) to form TFIID-IIA-IIB (DAB-complex) which is then recognized by polymerase II.</text>
</comment>
<keyword evidence="3" id="KW-0677">Repeat</keyword>
<evidence type="ECO:0000256" key="8">
    <source>
        <dbReference type="ARBA" id="ARBA00066213"/>
    </source>
</evidence>
<dbReference type="InterPro" id="IPR013137">
    <property type="entry name" value="Znf_TFIIB"/>
</dbReference>
<evidence type="ECO:0000256" key="1">
    <source>
        <dbReference type="ARBA" id="ARBA00010857"/>
    </source>
</evidence>
<dbReference type="Pfam" id="PF08271">
    <property type="entry name" value="Zn_Ribbon_TF"/>
    <property type="match status" value="1"/>
</dbReference>
<dbReference type="GO" id="GO:0017025">
    <property type="term" value="F:TBP-class protein binding"/>
    <property type="evidence" value="ECO:0007669"/>
    <property type="project" value="InterPro"/>
</dbReference>
<dbReference type="Gene3D" id="1.10.472.10">
    <property type="entry name" value="Cyclin-like"/>
    <property type="match status" value="1"/>
</dbReference>
<dbReference type="InterPro" id="IPR013763">
    <property type="entry name" value="Cyclin-like_dom"/>
</dbReference>
<dbReference type="SMART" id="SM00385">
    <property type="entry name" value="CYCLIN"/>
    <property type="match status" value="2"/>
</dbReference>
<dbReference type="SUPFAM" id="SSF57783">
    <property type="entry name" value="Zinc beta-ribbon"/>
    <property type="match status" value="1"/>
</dbReference>
<gene>
    <name evidence="11" type="ORF">K490DRAFT_71340</name>
</gene>
<evidence type="ECO:0000256" key="7">
    <source>
        <dbReference type="ARBA" id="ARBA00056616"/>
    </source>
</evidence>
<keyword evidence="4" id="KW-0805">Transcription regulation</keyword>
<reference evidence="11" key="1">
    <citation type="journal article" date="2020" name="Stud. Mycol.">
        <title>101 Dothideomycetes genomes: a test case for predicting lifestyles and emergence of pathogens.</title>
        <authorList>
            <person name="Haridas S."/>
            <person name="Albert R."/>
            <person name="Binder M."/>
            <person name="Bloem J."/>
            <person name="Labutti K."/>
            <person name="Salamov A."/>
            <person name="Andreopoulos B."/>
            <person name="Baker S."/>
            <person name="Barry K."/>
            <person name="Bills G."/>
            <person name="Bluhm B."/>
            <person name="Cannon C."/>
            <person name="Castanera R."/>
            <person name="Culley D."/>
            <person name="Daum C."/>
            <person name="Ezra D."/>
            <person name="Gonzalez J."/>
            <person name="Henrissat B."/>
            <person name="Kuo A."/>
            <person name="Liang C."/>
            <person name="Lipzen A."/>
            <person name="Lutzoni F."/>
            <person name="Magnuson J."/>
            <person name="Mondo S."/>
            <person name="Nolan M."/>
            <person name="Ohm R."/>
            <person name="Pangilinan J."/>
            <person name="Park H.-J."/>
            <person name="Ramirez L."/>
            <person name="Alfaro M."/>
            <person name="Sun H."/>
            <person name="Tritt A."/>
            <person name="Yoshinaga Y."/>
            <person name="Zwiers L.-H."/>
            <person name="Turgeon B."/>
            <person name="Goodwin S."/>
            <person name="Spatafora J."/>
            <person name="Crous P."/>
            <person name="Grigoriev I."/>
        </authorList>
    </citation>
    <scope>NUCLEOTIDE SEQUENCE</scope>
    <source>
        <strain evidence="11">CBS 121410</strain>
    </source>
</reference>
<dbReference type="CDD" id="cd20551">
    <property type="entry name" value="CYCLIN_TFIIB_rpt1"/>
    <property type="match status" value="1"/>
</dbReference>
<keyword evidence="5" id="KW-0804">Transcription</keyword>
<feature type="domain" description="TFIIB-type" evidence="10">
    <location>
        <begin position="18"/>
        <end position="51"/>
    </location>
</feature>
<dbReference type="OrthoDB" id="25790at2759"/>
<evidence type="ECO:0000256" key="5">
    <source>
        <dbReference type="ARBA" id="ARBA00023163"/>
    </source>
</evidence>
<comment type="caution">
    <text evidence="11">The sequence shown here is derived from an EMBL/GenBank/DDBJ whole genome shotgun (WGS) entry which is preliminary data.</text>
</comment>
<dbReference type="GO" id="GO:0016251">
    <property type="term" value="F:RNA polymerase II general transcription initiation factor activity"/>
    <property type="evidence" value="ECO:0007669"/>
    <property type="project" value="TreeGrafter"/>
</dbReference>
<keyword evidence="9" id="KW-0862">Zinc</keyword>
<dbReference type="InterPro" id="IPR023486">
    <property type="entry name" value="TFIIB_CS"/>
</dbReference>
<organism evidence="11 12">
    <name type="scientific">Saccharata proteae CBS 121410</name>
    <dbReference type="NCBI Taxonomy" id="1314787"/>
    <lineage>
        <taxon>Eukaryota</taxon>
        <taxon>Fungi</taxon>
        <taxon>Dikarya</taxon>
        <taxon>Ascomycota</taxon>
        <taxon>Pezizomycotina</taxon>
        <taxon>Dothideomycetes</taxon>
        <taxon>Dothideomycetes incertae sedis</taxon>
        <taxon>Botryosphaeriales</taxon>
        <taxon>Saccharataceae</taxon>
        <taxon>Saccharata</taxon>
    </lineage>
</organism>
<dbReference type="GO" id="GO:0097550">
    <property type="term" value="C:transcription preinitiation complex"/>
    <property type="evidence" value="ECO:0007669"/>
    <property type="project" value="TreeGrafter"/>
</dbReference>
<accession>A0A9P4LZH5</accession>
<comment type="similarity">
    <text evidence="1">Belongs to the TFIIB family.</text>
</comment>
<dbReference type="GO" id="GO:0008270">
    <property type="term" value="F:zinc ion binding"/>
    <property type="evidence" value="ECO:0007669"/>
    <property type="project" value="UniProtKB-KW"/>
</dbReference>
<dbReference type="EMBL" id="ML978712">
    <property type="protein sequence ID" value="KAF2091090.1"/>
    <property type="molecule type" value="Genomic_DNA"/>
</dbReference>
<comment type="function">
    <text evidence="7">General factor that plays a major role in the activation of eukaryotic genes transcribed by RNA polymerase II.</text>
</comment>
<evidence type="ECO:0000259" key="10">
    <source>
        <dbReference type="PROSITE" id="PS51134"/>
    </source>
</evidence>
<protein>
    <recommendedName>
        <fullName evidence="2">Transcription initiation factor IIB</fullName>
    </recommendedName>
    <alternativeName>
        <fullName evidence="6">General transcription factor TFIIB</fullName>
    </alternativeName>
</protein>
<keyword evidence="9" id="KW-0479">Metal-binding</keyword>
<dbReference type="Proteomes" id="UP000799776">
    <property type="component" value="Unassembled WGS sequence"/>
</dbReference>
<dbReference type="PRINTS" id="PR00685">
    <property type="entry name" value="TIFACTORIIB"/>
</dbReference>
<sequence>MQHQAAAQETEWRPNYQDTRMCPDCKEFPPNIVEEFANGDQICASCGLVVEQRIVDTRSEWRTFSNDDQNGDDPSRVGDAQNFLLDSTISSGVMVTKNDKSASARDLSRAHNKISGDNKSNRQLMNGYRAIQQYSDRWSLLPQVVESAKHLYKMVDDKRVFKGKSTDALVAGCIFIACRQAKQPRSFRELHELTQVSKKEIGRTFKLLDNFCNKENKNTATTTVGGLVLGANQYETVESTKPAELIIRHASKLNLTTRTRMLAQQLAEQMHNIGALAGRSPLSAAGACIYMVCHYMGQPRSPKEIAAAVDVSDGTIRTAYKLLYHERKKLGIEDWNEPGGDLARLPAAP</sequence>
<dbReference type="InterPro" id="IPR000812">
    <property type="entry name" value="TFIIB"/>
</dbReference>
<dbReference type="PANTHER" id="PTHR11618">
    <property type="entry name" value="TRANSCRIPTION INITIATION FACTOR IIB-RELATED"/>
    <property type="match status" value="1"/>
</dbReference>
<dbReference type="InterPro" id="IPR013150">
    <property type="entry name" value="TFIIB_cyclin"/>
</dbReference>
<evidence type="ECO:0000256" key="6">
    <source>
        <dbReference type="ARBA" id="ARBA00031706"/>
    </source>
</evidence>
<evidence type="ECO:0000256" key="3">
    <source>
        <dbReference type="ARBA" id="ARBA00022737"/>
    </source>
</evidence>